<dbReference type="GO" id="GO:0042918">
    <property type="term" value="P:alkanesulfonate transmembrane transport"/>
    <property type="evidence" value="ECO:0007669"/>
    <property type="project" value="UniProtKB-ARBA"/>
</dbReference>
<evidence type="ECO:0000259" key="8">
    <source>
        <dbReference type="PROSITE" id="PS50928"/>
    </source>
</evidence>
<organism evidence="9 10">
    <name type="scientific">Desulfatitalea alkaliphila</name>
    <dbReference type="NCBI Taxonomy" id="2929485"/>
    <lineage>
        <taxon>Bacteria</taxon>
        <taxon>Pseudomonadati</taxon>
        <taxon>Thermodesulfobacteriota</taxon>
        <taxon>Desulfobacteria</taxon>
        <taxon>Desulfobacterales</taxon>
        <taxon>Desulfosarcinaceae</taxon>
        <taxon>Desulfatitalea</taxon>
    </lineage>
</organism>
<gene>
    <name evidence="9" type="ORF">MRX98_05385</name>
</gene>
<keyword evidence="5 7" id="KW-1133">Transmembrane helix</keyword>
<keyword evidence="6 7" id="KW-0472">Membrane</keyword>
<evidence type="ECO:0000256" key="6">
    <source>
        <dbReference type="ARBA" id="ARBA00023136"/>
    </source>
</evidence>
<evidence type="ECO:0000256" key="1">
    <source>
        <dbReference type="ARBA" id="ARBA00004651"/>
    </source>
</evidence>
<evidence type="ECO:0000313" key="10">
    <source>
        <dbReference type="Proteomes" id="UP001165427"/>
    </source>
</evidence>
<keyword evidence="2 7" id="KW-0813">Transport</keyword>
<proteinExistence type="inferred from homology"/>
<evidence type="ECO:0000256" key="5">
    <source>
        <dbReference type="ARBA" id="ARBA00022989"/>
    </source>
</evidence>
<keyword evidence="10" id="KW-1185">Reference proteome</keyword>
<sequence>MDDDGKPTLKETPLYERETGNRFVRSGLLSFLSIVVIWELLARASGWSVHVFPDPWAVILSFIELLRDGTLVRHTVASLYRVTVGFYLAVLLGVPLGICLGRNLTARSFLNPVIHFLRPISPLAWIPLAMLWFGIGDPPAIFLIFLASFFPMVVGTTIAVQNINPTFFQVAANFRFSRRETLTRLILPAIMPEVITALRMTVTIAWLVVVAAEMIAVQSGLGYLILDARNALRMDFVMNGMIVIGLIGLMLDGIMKRLGQVESSQWGRHER</sequence>
<dbReference type="CDD" id="cd06261">
    <property type="entry name" value="TM_PBP2"/>
    <property type="match status" value="1"/>
</dbReference>
<dbReference type="Gene3D" id="1.10.3720.10">
    <property type="entry name" value="MetI-like"/>
    <property type="match status" value="1"/>
</dbReference>
<name>A0AA41R193_9BACT</name>
<dbReference type="PANTHER" id="PTHR30151:SF0">
    <property type="entry name" value="ABC TRANSPORTER PERMEASE PROTEIN MJ0413-RELATED"/>
    <property type="match status" value="1"/>
</dbReference>
<comment type="subcellular location">
    <subcellularLocation>
        <location evidence="1 7">Cell membrane</location>
        <topology evidence="1 7">Multi-pass membrane protein</topology>
    </subcellularLocation>
</comment>
<dbReference type="PANTHER" id="PTHR30151">
    <property type="entry name" value="ALKANE SULFONATE ABC TRANSPORTER-RELATED, MEMBRANE SUBUNIT"/>
    <property type="match status" value="1"/>
</dbReference>
<dbReference type="SUPFAM" id="SSF161098">
    <property type="entry name" value="MetI-like"/>
    <property type="match status" value="1"/>
</dbReference>
<dbReference type="EMBL" id="JALJRB010000004">
    <property type="protein sequence ID" value="MCJ8499998.1"/>
    <property type="molecule type" value="Genomic_DNA"/>
</dbReference>
<reference evidence="9" key="1">
    <citation type="submission" date="2022-04" db="EMBL/GenBank/DDBJ databases">
        <title>Desulfatitalea alkaliphila sp. nov., a novel anaerobic sulfate-reducing bacterium isolated from terrestrial mud volcano, Taman Peninsula, Russia.</title>
        <authorList>
            <person name="Khomyakova M.A."/>
            <person name="Merkel A.Y."/>
            <person name="Slobodkin A.I."/>
        </authorList>
    </citation>
    <scope>NUCLEOTIDE SEQUENCE</scope>
    <source>
        <strain evidence="9">M08but</strain>
    </source>
</reference>
<feature type="transmembrane region" description="Helical" evidence="7">
    <location>
        <begin position="23"/>
        <end position="41"/>
    </location>
</feature>
<evidence type="ECO:0000256" key="3">
    <source>
        <dbReference type="ARBA" id="ARBA00022475"/>
    </source>
</evidence>
<dbReference type="AlphaFoldDB" id="A0AA41R193"/>
<dbReference type="InterPro" id="IPR000515">
    <property type="entry name" value="MetI-like"/>
</dbReference>
<feature type="transmembrane region" description="Helical" evidence="7">
    <location>
        <begin position="236"/>
        <end position="255"/>
    </location>
</feature>
<dbReference type="GO" id="GO:0005886">
    <property type="term" value="C:plasma membrane"/>
    <property type="evidence" value="ECO:0007669"/>
    <property type="project" value="UniProtKB-SubCell"/>
</dbReference>
<dbReference type="InterPro" id="IPR035906">
    <property type="entry name" value="MetI-like_sf"/>
</dbReference>
<evidence type="ECO:0000256" key="2">
    <source>
        <dbReference type="ARBA" id="ARBA00022448"/>
    </source>
</evidence>
<feature type="transmembrane region" description="Helical" evidence="7">
    <location>
        <begin position="204"/>
        <end position="224"/>
    </location>
</feature>
<dbReference type="FunFam" id="1.10.3720.10:FF:000003">
    <property type="entry name" value="Aliphatic sulfonate ABC transporter permease"/>
    <property type="match status" value="1"/>
</dbReference>
<feature type="transmembrane region" description="Helical" evidence="7">
    <location>
        <begin position="116"/>
        <end position="135"/>
    </location>
</feature>
<evidence type="ECO:0000256" key="7">
    <source>
        <dbReference type="RuleBase" id="RU363032"/>
    </source>
</evidence>
<comment type="similarity">
    <text evidence="7">Belongs to the binding-protein-dependent transport system permease family.</text>
</comment>
<dbReference type="Pfam" id="PF00528">
    <property type="entry name" value="BPD_transp_1"/>
    <property type="match status" value="1"/>
</dbReference>
<keyword evidence="4 7" id="KW-0812">Transmembrane</keyword>
<feature type="transmembrane region" description="Helical" evidence="7">
    <location>
        <begin position="84"/>
        <end position="104"/>
    </location>
</feature>
<accession>A0AA41R193</accession>
<protein>
    <submittedName>
        <fullName evidence="9">ABC transporter permease</fullName>
    </submittedName>
</protein>
<evidence type="ECO:0000313" key="9">
    <source>
        <dbReference type="EMBL" id="MCJ8499998.1"/>
    </source>
</evidence>
<feature type="domain" description="ABC transmembrane type-1" evidence="8">
    <location>
        <begin position="75"/>
        <end position="255"/>
    </location>
</feature>
<evidence type="ECO:0000256" key="4">
    <source>
        <dbReference type="ARBA" id="ARBA00022692"/>
    </source>
</evidence>
<dbReference type="PROSITE" id="PS50928">
    <property type="entry name" value="ABC_TM1"/>
    <property type="match status" value="1"/>
</dbReference>
<keyword evidence="3" id="KW-1003">Cell membrane</keyword>
<feature type="transmembrane region" description="Helical" evidence="7">
    <location>
        <begin position="141"/>
        <end position="160"/>
    </location>
</feature>
<comment type="caution">
    <text evidence="9">The sequence shown here is derived from an EMBL/GenBank/DDBJ whole genome shotgun (WGS) entry which is preliminary data.</text>
</comment>
<dbReference type="RefSeq" id="WP_246903717.1">
    <property type="nucleotide sequence ID" value="NZ_JALJRB010000004.1"/>
</dbReference>
<dbReference type="Proteomes" id="UP001165427">
    <property type="component" value="Unassembled WGS sequence"/>
</dbReference>